<feature type="region of interest" description="Disordered" evidence="2">
    <location>
        <begin position="18"/>
        <end position="42"/>
    </location>
</feature>
<keyword evidence="1" id="KW-0175">Coiled coil</keyword>
<dbReference type="Proteomes" id="UP000548978">
    <property type="component" value="Unassembled WGS sequence"/>
</dbReference>
<gene>
    <name evidence="3" type="ORF">FHS65_001567</name>
</gene>
<accession>A0A7W9E7C0</accession>
<organism evidence="3 4">
    <name type="scientific">Brevundimonas halotolerans</name>
    <dbReference type="NCBI Taxonomy" id="69670"/>
    <lineage>
        <taxon>Bacteria</taxon>
        <taxon>Pseudomonadati</taxon>
        <taxon>Pseudomonadota</taxon>
        <taxon>Alphaproteobacteria</taxon>
        <taxon>Caulobacterales</taxon>
        <taxon>Caulobacteraceae</taxon>
        <taxon>Brevundimonas</taxon>
    </lineage>
</organism>
<proteinExistence type="predicted"/>
<dbReference type="RefSeq" id="WP_123288063.1">
    <property type="nucleotide sequence ID" value="NZ_JACIJB010000005.1"/>
</dbReference>
<reference evidence="3 4" key="1">
    <citation type="submission" date="2020-08" db="EMBL/GenBank/DDBJ databases">
        <title>Genomic Encyclopedia of Type Strains, Phase IV (KMG-IV): sequencing the most valuable type-strain genomes for metagenomic binning, comparative biology and taxonomic classification.</title>
        <authorList>
            <person name="Goeker M."/>
        </authorList>
    </citation>
    <scope>NUCLEOTIDE SEQUENCE [LARGE SCALE GENOMIC DNA]</scope>
    <source>
        <strain evidence="3 4">DSM 24448</strain>
    </source>
</reference>
<evidence type="ECO:0000313" key="4">
    <source>
        <dbReference type="Proteomes" id="UP000548978"/>
    </source>
</evidence>
<evidence type="ECO:0000256" key="2">
    <source>
        <dbReference type="SAM" id="MobiDB-lite"/>
    </source>
</evidence>
<sequence>MITLVTLSAVLILGNPVLQDPARPPAQDPVAEQDTGNDETQRLNARVLTQLEGADAIEAQGRAAYEAAVAERAARIAEIEAEAARERAAYETRMAEYRAEVAAAEARQARWRDQVAACERGNRAACAGN</sequence>
<protein>
    <submittedName>
        <fullName evidence="3">Lipase chaperone LimK</fullName>
    </submittedName>
</protein>
<evidence type="ECO:0000313" key="3">
    <source>
        <dbReference type="EMBL" id="MBB5660816.1"/>
    </source>
</evidence>
<feature type="coiled-coil region" evidence="1">
    <location>
        <begin position="67"/>
        <end position="114"/>
    </location>
</feature>
<comment type="caution">
    <text evidence="3">The sequence shown here is derived from an EMBL/GenBank/DDBJ whole genome shotgun (WGS) entry which is preliminary data.</text>
</comment>
<name>A0A7W9E7C0_9CAUL</name>
<dbReference type="EMBL" id="JACIJB010000005">
    <property type="protein sequence ID" value="MBB5660816.1"/>
    <property type="molecule type" value="Genomic_DNA"/>
</dbReference>
<keyword evidence="4" id="KW-1185">Reference proteome</keyword>
<evidence type="ECO:0000256" key="1">
    <source>
        <dbReference type="SAM" id="Coils"/>
    </source>
</evidence>
<dbReference type="AlphaFoldDB" id="A0A7W9E7C0"/>